<dbReference type="Gene3D" id="3.30.450.20">
    <property type="entry name" value="PAS domain"/>
    <property type="match status" value="4"/>
</dbReference>
<dbReference type="InterPro" id="IPR035965">
    <property type="entry name" value="PAS-like_dom_sf"/>
</dbReference>
<dbReference type="CDD" id="cd00130">
    <property type="entry name" value="PAS"/>
    <property type="match status" value="1"/>
</dbReference>
<sequence length="873" mass="96862">MLRSKFPMFVAWGPSMGFLYNDPYVEVLGAKHPFALGLPFEEIWSEIWEDVGPLARRALAGEATYMENLPLLMRRKGYDEPTWFTFSYSPVTDEQGDIAGMYCACTETTAGVIAERTRIAQMQRLISLFEQAPGFVAVTLGREHIYEIANPAYLEFVGRQHIVGLSVRAALPELDQKFIDILTQVYDTGVPYIGNRIPVGLVRGNDGEMTDRIVDFVFQPIVDDHGRVDGIFIQGTDITNQATAERLVETERLRLEAVIDSLPSGVALANNEGDIIRVNAANREIWGMHPTSGDVAAYGERQGWWAEDSTRRGQQVAPDDWALSRALRGEVVRGDIVEIQPFDDHPRRTLLLQATPVRLADGELAGAVVAQTDISDRVRAEADLRASEARFRSITDAMPQMVWSALPDGFNDYYNRQWYEFTGLIPGEGEGQRWAEVVHPDDRVRAWARWGRSLDSGEDYEIQMRLHHHSGDFRWVLVRAVPVRGDDGGILRWLGTATDIHEHRIAQDALERSERALRDADQRKDEFLAMLAHELRNPLAPISTASQLLKLSSDPVRIRAAGDVIGRQVRHMTELVDDLLDVSRVTRGLVHLDLETVDFKAIVISAIEQVRPLIDARGHALRTRLPARALWVHGDRTRLTQILANLLNNAAKYTPEGGEIHLDAESDDGHVRVRIRDNGQGIEPALLPRIFDLFTQADRSPDRTQGGLGIGLALVRSLVALHGGTITADSHGRDQGAVFTICLPRVEAPPVAEDTHAHRIDGAGATLDVVVVDDNVDAAQTLQVLLEALGHRARVFHRAGDALNAIIESPPQVAFLDIGLPDITGHELAREIRQRLGARAGVLAALSGYGQPQDHAASREAGLDFHLVKPWRC</sequence>
<dbReference type="FunFam" id="3.30.450.20:FF:000099">
    <property type="entry name" value="Sensory box sensor histidine kinase"/>
    <property type="match status" value="1"/>
</dbReference>
<dbReference type="PROSITE" id="PS50112">
    <property type="entry name" value="PAS"/>
    <property type="match status" value="1"/>
</dbReference>
<dbReference type="PATRIC" id="fig|1300345.3.peg.251"/>
<evidence type="ECO:0000256" key="3">
    <source>
        <dbReference type="ARBA" id="ARBA00022553"/>
    </source>
</evidence>
<dbReference type="CDD" id="cd00082">
    <property type="entry name" value="HisKA"/>
    <property type="match status" value="1"/>
</dbReference>
<feature type="modified residue" description="4-aspartylphosphate" evidence="6">
    <location>
        <position position="817"/>
    </location>
</feature>
<dbReference type="Gene3D" id="3.40.50.2300">
    <property type="match status" value="1"/>
</dbReference>
<dbReference type="Gene3D" id="3.30.565.10">
    <property type="entry name" value="Histidine kinase-like ATPase, C-terminal domain"/>
    <property type="match status" value="1"/>
</dbReference>
<dbReference type="GO" id="GO:0005886">
    <property type="term" value="C:plasma membrane"/>
    <property type="evidence" value="ECO:0007669"/>
    <property type="project" value="UniProtKB-ARBA"/>
</dbReference>
<dbReference type="eggNOG" id="COG2205">
    <property type="taxonomic scope" value="Bacteria"/>
</dbReference>
<keyword evidence="5 12" id="KW-0418">Kinase</keyword>
<keyword evidence="13" id="KW-1185">Reference proteome</keyword>
<evidence type="ECO:0000256" key="2">
    <source>
        <dbReference type="ARBA" id="ARBA00012438"/>
    </source>
</evidence>
<name>A0A0A2WKP8_9GAMM</name>
<feature type="coiled-coil region" evidence="7">
    <location>
        <begin position="503"/>
        <end position="530"/>
    </location>
</feature>
<dbReference type="GO" id="GO:0000155">
    <property type="term" value="F:phosphorelay sensor kinase activity"/>
    <property type="evidence" value="ECO:0007669"/>
    <property type="project" value="InterPro"/>
</dbReference>
<gene>
    <name evidence="12" type="ORF">LF41_930</name>
</gene>
<dbReference type="STRING" id="1300345.LF41_930"/>
<dbReference type="Pfam" id="PF02518">
    <property type="entry name" value="HATPase_c"/>
    <property type="match status" value="1"/>
</dbReference>
<dbReference type="InterPro" id="IPR003594">
    <property type="entry name" value="HATPase_dom"/>
</dbReference>
<dbReference type="PROSITE" id="PS50109">
    <property type="entry name" value="HIS_KIN"/>
    <property type="match status" value="1"/>
</dbReference>
<dbReference type="Gene3D" id="1.10.287.130">
    <property type="match status" value="1"/>
</dbReference>
<evidence type="ECO:0000256" key="6">
    <source>
        <dbReference type="PROSITE-ProRule" id="PRU00169"/>
    </source>
</evidence>
<evidence type="ECO:0000256" key="4">
    <source>
        <dbReference type="ARBA" id="ARBA00022679"/>
    </source>
</evidence>
<keyword evidence="3 6" id="KW-0597">Phosphoprotein</keyword>
<feature type="domain" description="PAC" evidence="11">
    <location>
        <begin position="460"/>
        <end position="512"/>
    </location>
</feature>
<dbReference type="CDD" id="cd00075">
    <property type="entry name" value="HATPase"/>
    <property type="match status" value="1"/>
</dbReference>
<dbReference type="Pfam" id="PF08448">
    <property type="entry name" value="PAS_4"/>
    <property type="match status" value="3"/>
</dbReference>
<dbReference type="InterPro" id="IPR004358">
    <property type="entry name" value="Sig_transdc_His_kin-like_C"/>
</dbReference>
<dbReference type="SMART" id="SM00388">
    <property type="entry name" value="HisKA"/>
    <property type="match status" value="1"/>
</dbReference>
<organism evidence="12 13">
    <name type="scientific">Lysobacter dokdonensis DS-58</name>
    <dbReference type="NCBI Taxonomy" id="1300345"/>
    <lineage>
        <taxon>Bacteria</taxon>
        <taxon>Pseudomonadati</taxon>
        <taxon>Pseudomonadota</taxon>
        <taxon>Gammaproteobacteria</taxon>
        <taxon>Lysobacterales</taxon>
        <taxon>Lysobacteraceae</taxon>
        <taxon>Noviluteimonas</taxon>
    </lineage>
</organism>
<dbReference type="InterPro" id="IPR013656">
    <property type="entry name" value="PAS_4"/>
</dbReference>
<evidence type="ECO:0000313" key="12">
    <source>
        <dbReference type="EMBL" id="KGQ20393.1"/>
    </source>
</evidence>
<protein>
    <recommendedName>
        <fullName evidence="2">histidine kinase</fullName>
        <ecNumber evidence="2">2.7.13.3</ecNumber>
    </recommendedName>
</protein>
<dbReference type="Proteomes" id="UP000030518">
    <property type="component" value="Unassembled WGS sequence"/>
</dbReference>
<feature type="domain" description="Histidine kinase" evidence="8">
    <location>
        <begin position="530"/>
        <end position="747"/>
    </location>
</feature>
<dbReference type="InterPro" id="IPR000700">
    <property type="entry name" value="PAS-assoc_C"/>
</dbReference>
<evidence type="ECO:0000259" key="8">
    <source>
        <dbReference type="PROSITE" id="PS50109"/>
    </source>
</evidence>
<dbReference type="PANTHER" id="PTHR43547">
    <property type="entry name" value="TWO-COMPONENT HISTIDINE KINASE"/>
    <property type="match status" value="1"/>
</dbReference>
<reference evidence="12 13" key="1">
    <citation type="submission" date="2014-09" db="EMBL/GenBank/DDBJ databases">
        <title>Genome sequences of Lysobacter dokdonensis DS-58.</title>
        <authorList>
            <person name="Kim J.F."/>
            <person name="Kwak M.-J."/>
        </authorList>
    </citation>
    <scope>NUCLEOTIDE SEQUENCE [LARGE SCALE GENOMIC DNA]</scope>
    <source>
        <strain evidence="12 13">DS-58</strain>
    </source>
</reference>
<keyword evidence="7" id="KW-0175">Coiled coil</keyword>
<dbReference type="SUPFAM" id="SSF47384">
    <property type="entry name" value="Homodimeric domain of signal transducing histidine kinase"/>
    <property type="match status" value="1"/>
</dbReference>
<dbReference type="SMART" id="SM00086">
    <property type="entry name" value="PAC"/>
    <property type="match status" value="4"/>
</dbReference>
<dbReference type="eggNOG" id="COG5002">
    <property type="taxonomic scope" value="Bacteria"/>
</dbReference>
<dbReference type="SMART" id="SM00387">
    <property type="entry name" value="HATPase_c"/>
    <property type="match status" value="1"/>
</dbReference>
<feature type="domain" description="PAS" evidence="10">
    <location>
        <begin position="387"/>
        <end position="457"/>
    </location>
</feature>
<dbReference type="SUPFAM" id="SSF52172">
    <property type="entry name" value="CheY-like"/>
    <property type="match status" value="1"/>
</dbReference>
<feature type="domain" description="PAC" evidence="11">
    <location>
        <begin position="195"/>
        <end position="250"/>
    </location>
</feature>
<comment type="caution">
    <text evidence="12">The sequence shown here is derived from an EMBL/GenBank/DDBJ whole genome shotgun (WGS) entry which is preliminary data.</text>
</comment>
<dbReference type="Pfam" id="PF00512">
    <property type="entry name" value="HisKA"/>
    <property type="match status" value="1"/>
</dbReference>
<dbReference type="EC" id="2.7.13.3" evidence="2"/>
<evidence type="ECO:0000259" key="9">
    <source>
        <dbReference type="PROSITE" id="PS50110"/>
    </source>
</evidence>
<feature type="domain" description="PAC" evidence="11">
    <location>
        <begin position="332"/>
        <end position="386"/>
    </location>
</feature>
<dbReference type="Pfam" id="PF08447">
    <property type="entry name" value="PAS_3"/>
    <property type="match status" value="1"/>
</dbReference>
<dbReference type="PRINTS" id="PR00344">
    <property type="entry name" value="BCTRLSENSOR"/>
</dbReference>
<dbReference type="EMBL" id="JRKJ01000002">
    <property type="protein sequence ID" value="KGQ20393.1"/>
    <property type="molecule type" value="Genomic_DNA"/>
</dbReference>
<dbReference type="SUPFAM" id="SSF55874">
    <property type="entry name" value="ATPase domain of HSP90 chaperone/DNA topoisomerase II/histidine kinase"/>
    <property type="match status" value="1"/>
</dbReference>
<dbReference type="SMART" id="SM00448">
    <property type="entry name" value="REC"/>
    <property type="match status" value="1"/>
</dbReference>
<dbReference type="InterPro" id="IPR000014">
    <property type="entry name" value="PAS"/>
</dbReference>
<dbReference type="FunFam" id="3.30.565.10:FF:000006">
    <property type="entry name" value="Sensor histidine kinase WalK"/>
    <property type="match status" value="1"/>
</dbReference>
<evidence type="ECO:0000256" key="5">
    <source>
        <dbReference type="ARBA" id="ARBA00022777"/>
    </source>
</evidence>
<dbReference type="InterPro" id="IPR013655">
    <property type="entry name" value="PAS_fold_3"/>
</dbReference>
<accession>A0A0A2WKP8</accession>
<dbReference type="InterPro" id="IPR036097">
    <property type="entry name" value="HisK_dim/P_sf"/>
</dbReference>
<evidence type="ECO:0000256" key="1">
    <source>
        <dbReference type="ARBA" id="ARBA00000085"/>
    </source>
</evidence>
<dbReference type="NCBIfam" id="TIGR00229">
    <property type="entry name" value="sensory_box"/>
    <property type="match status" value="1"/>
</dbReference>
<dbReference type="InterPro" id="IPR003661">
    <property type="entry name" value="HisK_dim/P_dom"/>
</dbReference>
<dbReference type="InterPro" id="IPR036890">
    <property type="entry name" value="HATPase_C_sf"/>
</dbReference>
<evidence type="ECO:0000259" key="11">
    <source>
        <dbReference type="PROSITE" id="PS50113"/>
    </source>
</evidence>
<dbReference type="InterPro" id="IPR005467">
    <property type="entry name" value="His_kinase_dom"/>
</dbReference>
<evidence type="ECO:0000259" key="10">
    <source>
        <dbReference type="PROSITE" id="PS50112"/>
    </source>
</evidence>
<proteinExistence type="predicted"/>
<dbReference type="InterPro" id="IPR011006">
    <property type="entry name" value="CheY-like_superfamily"/>
</dbReference>
<comment type="catalytic activity">
    <reaction evidence="1">
        <text>ATP + protein L-histidine = ADP + protein N-phospho-L-histidine.</text>
        <dbReference type="EC" id="2.7.13.3"/>
    </reaction>
</comment>
<dbReference type="AlphaFoldDB" id="A0A0A2WKP8"/>
<dbReference type="PANTHER" id="PTHR43547:SF2">
    <property type="entry name" value="HYBRID SIGNAL TRANSDUCTION HISTIDINE KINASE C"/>
    <property type="match status" value="1"/>
</dbReference>
<keyword evidence="4" id="KW-0808">Transferase</keyword>
<dbReference type="InterPro" id="IPR001789">
    <property type="entry name" value="Sig_transdc_resp-reg_receiver"/>
</dbReference>
<dbReference type="PROSITE" id="PS50113">
    <property type="entry name" value="PAC"/>
    <property type="match status" value="3"/>
</dbReference>
<dbReference type="InterPro" id="IPR001610">
    <property type="entry name" value="PAC"/>
</dbReference>
<dbReference type="SUPFAM" id="SSF55785">
    <property type="entry name" value="PYP-like sensor domain (PAS domain)"/>
    <property type="match status" value="4"/>
</dbReference>
<dbReference type="Pfam" id="PF00072">
    <property type="entry name" value="Response_reg"/>
    <property type="match status" value="1"/>
</dbReference>
<evidence type="ECO:0000313" key="13">
    <source>
        <dbReference type="Proteomes" id="UP000030518"/>
    </source>
</evidence>
<feature type="domain" description="Response regulatory" evidence="9">
    <location>
        <begin position="768"/>
        <end position="873"/>
    </location>
</feature>
<evidence type="ECO:0000256" key="7">
    <source>
        <dbReference type="SAM" id="Coils"/>
    </source>
</evidence>
<dbReference type="SMART" id="SM00091">
    <property type="entry name" value="PAS"/>
    <property type="match status" value="3"/>
</dbReference>
<dbReference type="PROSITE" id="PS50110">
    <property type="entry name" value="RESPONSE_REGULATORY"/>
    <property type="match status" value="1"/>
</dbReference>